<evidence type="ECO:0000256" key="3">
    <source>
        <dbReference type="ARBA" id="ARBA00022806"/>
    </source>
</evidence>
<dbReference type="Pfam" id="PF00580">
    <property type="entry name" value="UvrD-helicase"/>
    <property type="match status" value="1"/>
</dbReference>
<dbReference type="PANTHER" id="PTHR11070:SF17">
    <property type="entry name" value="DNA HELICASE IV"/>
    <property type="match status" value="1"/>
</dbReference>
<evidence type="ECO:0000259" key="6">
    <source>
        <dbReference type="PROSITE" id="PS51198"/>
    </source>
</evidence>
<comment type="caution">
    <text evidence="7">The sequence shown here is derived from an EMBL/GenBank/DDBJ whole genome shotgun (WGS) entry which is preliminary data.</text>
</comment>
<dbReference type="Gene3D" id="3.40.50.300">
    <property type="entry name" value="P-loop containing nucleotide triphosphate hydrolases"/>
    <property type="match status" value="2"/>
</dbReference>
<dbReference type="InterPro" id="IPR027785">
    <property type="entry name" value="UvrD-like_helicase_C"/>
</dbReference>
<dbReference type="RefSeq" id="WP_209555951.1">
    <property type="nucleotide sequence ID" value="NZ_JAEDXU010000001.1"/>
</dbReference>
<gene>
    <name evidence="7" type="ORF">I6N96_02675</name>
</gene>
<evidence type="ECO:0000256" key="4">
    <source>
        <dbReference type="ARBA" id="ARBA00022840"/>
    </source>
</evidence>
<reference evidence="7 8" key="1">
    <citation type="submission" date="2020-12" db="EMBL/GenBank/DDBJ databases">
        <title>Vagococcus allomyrinae sp. nov. and Enterococcus lavae sp. nov., isolated from the larvae of Allomyrina dichotoma.</title>
        <authorList>
            <person name="Lee S.D."/>
        </authorList>
    </citation>
    <scope>NUCLEOTIDE SEQUENCE [LARGE SCALE GENOMIC DNA]</scope>
    <source>
        <strain evidence="7 8">BWM-S5</strain>
    </source>
</reference>
<keyword evidence="2 5" id="KW-0378">Hydrolase</keyword>
<dbReference type="Proteomes" id="UP000673375">
    <property type="component" value="Unassembled WGS sequence"/>
</dbReference>
<sequence length="673" mass="78267">MEKTKERQYLSNVITAIEERIGDMEHTIDSNEQSYREIQKYTVDYKNELDKYEVYNFHQNMNYIDKRNVLESGVLRKLNYQKEVPYFAKIGFRFEGEDDQEEFYIGRFGFADKYSEQLVYDWRAPISSLYYDFNLGPAAYESFGKTFPGSISLKRQYEIENQTLKWMMDTEESLNDDFLLKELGKNTSNEMKTIIHTIQREQNEVIRDLQTKNLIIQGVAGSGKTSIALHRIAYLLYRQRESLKSEHVLILSPNRIFADYISTVLPELGEEDLQQVDITTLGQRFIDEKLQVSSRQDEITEILENSASDKSENYRYKRSGRFFEQAKNYLNKLKERLYFEDLQLSENLTIDKVSIQSVVRQSRETALLPLIKQIAVILGNTIENRQPSKQEAMAKTIEQQLKKRIRIKNSLQEYNDFLKKLPSVYHSSGKKDDLANCDLFPYLFFMLEIEGIKPAMTIKHLVIDEMQDYSLLQLYVLNQLFPNEKTICGDVNQNLTEENHQFLDELNQLLPKSRIAEFQVSYRSSFEIIEFAKAFTTNQQLTAVERHGKPVTVERADDNREKLMKIRNAAAAFLEGPHKTCGIICQNWEEVAALEMELTDYPVTKFGKNTNKMAEGIILTTVQFAKGLEFDEVILPDITQEQLKEKSNSIYTSCSRALHELIVLVAETGKGNK</sequence>
<dbReference type="SUPFAM" id="SSF52540">
    <property type="entry name" value="P-loop containing nucleoside triphosphate hydrolases"/>
    <property type="match status" value="1"/>
</dbReference>
<evidence type="ECO:0000256" key="2">
    <source>
        <dbReference type="ARBA" id="ARBA00022801"/>
    </source>
</evidence>
<dbReference type="InterPro" id="IPR000212">
    <property type="entry name" value="DNA_helicase_UvrD/REP"/>
</dbReference>
<accession>A0ABS4CEW2</accession>
<keyword evidence="4 5" id="KW-0067">ATP-binding</keyword>
<name>A0ABS4CEW2_9ENTE</name>
<evidence type="ECO:0000256" key="5">
    <source>
        <dbReference type="PROSITE-ProRule" id="PRU00560"/>
    </source>
</evidence>
<dbReference type="PANTHER" id="PTHR11070">
    <property type="entry name" value="UVRD / RECB / PCRA DNA HELICASE FAMILY MEMBER"/>
    <property type="match status" value="1"/>
</dbReference>
<organism evidence="7 8">
    <name type="scientific">Enterococcus larvae</name>
    <dbReference type="NCBI Taxonomy" id="2794352"/>
    <lineage>
        <taxon>Bacteria</taxon>
        <taxon>Bacillati</taxon>
        <taxon>Bacillota</taxon>
        <taxon>Bacilli</taxon>
        <taxon>Lactobacillales</taxon>
        <taxon>Enterococcaceae</taxon>
        <taxon>Enterococcus</taxon>
    </lineage>
</organism>
<dbReference type="Pfam" id="PF13538">
    <property type="entry name" value="UvrD_C_2"/>
    <property type="match status" value="1"/>
</dbReference>
<evidence type="ECO:0000313" key="7">
    <source>
        <dbReference type="EMBL" id="MBP1045168.1"/>
    </source>
</evidence>
<dbReference type="PROSITE" id="PS51198">
    <property type="entry name" value="UVRD_HELICASE_ATP_BIND"/>
    <property type="match status" value="1"/>
</dbReference>
<keyword evidence="8" id="KW-1185">Reference proteome</keyword>
<dbReference type="InterPro" id="IPR014016">
    <property type="entry name" value="UvrD-like_ATP-bd"/>
</dbReference>
<feature type="domain" description="UvrD-like helicase ATP-binding" evidence="6">
    <location>
        <begin position="197"/>
        <end position="525"/>
    </location>
</feature>
<keyword evidence="1 5" id="KW-0547">Nucleotide-binding</keyword>
<protein>
    <submittedName>
        <fullName evidence="7">AAA family ATPase</fullName>
    </submittedName>
</protein>
<evidence type="ECO:0000313" key="8">
    <source>
        <dbReference type="Proteomes" id="UP000673375"/>
    </source>
</evidence>
<feature type="binding site" evidence="5">
    <location>
        <begin position="218"/>
        <end position="225"/>
    </location>
    <ligand>
        <name>ATP</name>
        <dbReference type="ChEBI" id="CHEBI:30616"/>
    </ligand>
</feature>
<evidence type="ECO:0000256" key="1">
    <source>
        <dbReference type="ARBA" id="ARBA00022741"/>
    </source>
</evidence>
<proteinExistence type="predicted"/>
<dbReference type="EMBL" id="JAEDXU010000001">
    <property type="protein sequence ID" value="MBP1045168.1"/>
    <property type="molecule type" value="Genomic_DNA"/>
</dbReference>
<keyword evidence="3 5" id="KW-0347">Helicase</keyword>
<dbReference type="InterPro" id="IPR027417">
    <property type="entry name" value="P-loop_NTPase"/>
</dbReference>